<dbReference type="EMBL" id="SSTD01007152">
    <property type="protein sequence ID" value="TYK19136.1"/>
    <property type="molecule type" value="Genomic_DNA"/>
</dbReference>
<dbReference type="AlphaFoldDB" id="A0A5D3D6H3"/>
<reference evidence="1 2" key="1">
    <citation type="submission" date="2019-08" db="EMBL/GenBank/DDBJ databases">
        <title>Draft genome sequences of two oriental melons (Cucumis melo L. var makuwa).</title>
        <authorList>
            <person name="Kwon S.-Y."/>
        </authorList>
    </citation>
    <scope>NUCLEOTIDE SEQUENCE [LARGE SCALE GENOMIC DNA]</scope>
    <source>
        <strain evidence="2">cv. Chang Bougi</strain>
        <tissue evidence="1">Leaf</tissue>
    </source>
</reference>
<comment type="caution">
    <text evidence="1">The sequence shown here is derived from an EMBL/GenBank/DDBJ whole genome shotgun (WGS) entry which is preliminary data.</text>
</comment>
<evidence type="ECO:0000313" key="1">
    <source>
        <dbReference type="EMBL" id="TYK19136.1"/>
    </source>
</evidence>
<dbReference type="Proteomes" id="UP000321947">
    <property type="component" value="Unassembled WGS sequence"/>
</dbReference>
<name>A0A5D3D6H3_CUCMM</name>
<evidence type="ECO:0000313" key="2">
    <source>
        <dbReference type="Proteomes" id="UP000321947"/>
    </source>
</evidence>
<gene>
    <name evidence="1" type="ORF">E5676_scaffold522G00600</name>
</gene>
<organism evidence="1 2">
    <name type="scientific">Cucumis melo var. makuwa</name>
    <name type="common">Oriental melon</name>
    <dbReference type="NCBI Taxonomy" id="1194695"/>
    <lineage>
        <taxon>Eukaryota</taxon>
        <taxon>Viridiplantae</taxon>
        <taxon>Streptophyta</taxon>
        <taxon>Embryophyta</taxon>
        <taxon>Tracheophyta</taxon>
        <taxon>Spermatophyta</taxon>
        <taxon>Magnoliopsida</taxon>
        <taxon>eudicotyledons</taxon>
        <taxon>Gunneridae</taxon>
        <taxon>Pentapetalae</taxon>
        <taxon>rosids</taxon>
        <taxon>fabids</taxon>
        <taxon>Cucurbitales</taxon>
        <taxon>Cucurbitaceae</taxon>
        <taxon>Benincaseae</taxon>
        <taxon>Cucumis</taxon>
    </lineage>
</organism>
<accession>A0A5D3D6H3</accession>
<sequence length="188" mass="21046">MKAEGLEATYTMGLKAYESPMAPCNLTDAKGEKCCSVKRQINVLGHVVEFHQIEGGRGRLPQQDIQWGGNLECQVAFIDLKQATIEGSSFGVTDVTKPPKVELLNVAEFDHSAQIDLLTKRSQIESKDSRHSVLPPLTGGPYVGNNPQVHRVKKEWKQMADIIRVCLEEASRPMEERVDQKRCPIEFE</sequence>
<protein>
    <submittedName>
        <fullName evidence="1">Mannose-P-dolichol utilization defect 1 protein-like protein 2-like</fullName>
    </submittedName>
</protein>
<proteinExistence type="predicted"/>